<feature type="region of interest" description="Disordered" evidence="1">
    <location>
        <begin position="110"/>
        <end position="155"/>
    </location>
</feature>
<evidence type="ECO:0000313" key="3">
    <source>
        <dbReference type="Proteomes" id="UP000325313"/>
    </source>
</evidence>
<dbReference type="EMBL" id="VDEP01000206">
    <property type="protein sequence ID" value="KAA1123726.1"/>
    <property type="molecule type" value="Genomic_DNA"/>
</dbReference>
<proteinExistence type="predicted"/>
<name>A0A5B0RD58_PUCGR</name>
<reference evidence="2 3" key="1">
    <citation type="submission" date="2019-05" db="EMBL/GenBank/DDBJ databases">
        <title>Emergence of the Ug99 lineage of the wheat stem rust pathogen through somatic hybridization.</title>
        <authorList>
            <person name="Li F."/>
            <person name="Upadhyaya N.M."/>
            <person name="Sperschneider J."/>
            <person name="Matny O."/>
            <person name="Nguyen-Phuc H."/>
            <person name="Mago R."/>
            <person name="Raley C."/>
            <person name="Miller M.E."/>
            <person name="Silverstein K.A.T."/>
            <person name="Henningsen E."/>
            <person name="Hirsch C.D."/>
            <person name="Visser B."/>
            <person name="Pretorius Z.A."/>
            <person name="Steffenson B.J."/>
            <person name="Schwessinger B."/>
            <person name="Dodds P.N."/>
            <person name="Figueroa M."/>
        </authorList>
    </citation>
    <scope>NUCLEOTIDE SEQUENCE [LARGE SCALE GENOMIC DNA]</scope>
    <source>
        <strain evidence="2 3">Ug99</strain>
    </source>
</reference>
<protein>
    <submittedName>
        <fullName evidence="2">Uncharacterized protein</fullName>
    </submittedName>
</protein>
<evidence type="ECO:0000256" key="1">
    <source>
        <dbReference type="SAM" id="MobiDB-lite"/>
    </source>
</evidence>
<dbReference type="AlphaFoldDB" id="A0A5B0RD58"/>
<sequence>MGMTTGTGRAVSQLGPLTLRDWLATMNFEYLSHWPPPLEQCRTRPDRRAGSLQPIYQPSAKPEKRMKRRAAMATQIRLRGAAHINLYTKAVVCPWLITMYRTYTAGAVGQARDSPSEDIPWTTPTTSGSDSRALPMPKKNVGPRAFCPDVTWTPE</sequence>
<comment type="caution">
    <text evidence="2">The sequence shown here is derived from an EMBL/GenBank/DDBJ whole genome shotgun (WGS) entry which is preliminary data.</text>
</comment>
<dbReference type="Proteomes" id="UP000325313">
    <property type="component" value="Unassembled WGS sequence"/>
</dbReference>
<gene>
    <name evidence="2" type="ORF">PGTUg99_009425</name>
</gene>
<evidence type="ECO:0000313" key="2">
    <source>
        <dbReference type="EMBL" id="KAA1123726.1"/>
    </source>
</evidence>
<accession>A0A5B0RD58</accession>
<organism evidence="2 3">
    <name type="scientific">Puccinia graminis f. sp. tritici</name>
    <dbReference type="NCBI Taxonomy" id="56615"/>
    <lineage>
        <taxon>Eukaryota</taxon>
        <taxon>Fungi</taxon>
        <taxon>Dikarya</taxon>
        <taxon>Basidiomycota</taxon>
        <taxon>Pucciniomycotina</taxon>
        <taxon>Pucciniomycetes</taxon>
        <taxon>Pucciniales</taxon>
        <taxon>Pucciniaceae</taxon>
        <taxon>Puccinia</taxon>
    </lineage>
</organism>